<evidence type="ECO:0000259" key="4">
    <source>
        <dbReference type="PROSITE" id="PS50893"/>
    </source>
</evidence>
<keyword evidence="3 5" id="KW-0067">ATP-binding</keyword>
<dbReference type="EMBL" id="QFVT01000002">
    <property type="protein sequence ID" value="PYC49118.1"/>
    <property type="molecule type" value="Genomic_DNA"/>
</dbReference>
<reference evidence="5 6" key="1">
    <citation type="submission" date="2018-05" db="EMBL/GenBank/DDBJ databases">
        <title>Oceanovita maritima gen. nov., sp. nov., a marine bacterium in the family Rhodobacteraceae isolated from surface seawater of Lundu port Xiamen, China.</title>
        <authorList>
            <person name="Hetharua B.H."/>
            <person name="Min D."/>
            <person name="Liao H."/>
            <person name="Tian Y."/>
        </authorList>
    </citation>
    <scope>NUCLEOTIDE SEQUENCE [LARGE SCALE GENOMIC DNA]</scope>
    <source>
        <strain evidence="5 6">FSX-11</strain>
    </source>
</reference>
<dbReference type="Pfam" id="PF00005">
    <property type="entry name" value="ABC_tran"/>
    <property type="match status" value="1"/>
</dbReference>
<gene>
    <name evidence="5" type="primary">livG</name>
    <name evidence="5" type="ORF">DI396_03460</name>
</gene>
<dbReference type="OrthoDB" id="9806149at2"/>
<dbReference type="RefSeq" id="WP_110794694.1">
    <property type="nucleotide sequence ID" value="NZ_KZ826481.1"/>
</dbReference>
<dbReference type="GO" id="GO:0005886">
    <property type="term" value="C:plasma membrane"/>
    <property type="evidence" value="ECO:0007669"/>
    <property type="project" value="TreeGrafter"/>
</dbReference>
<dbReference type="GO" id="GO:0015188">
    <property type="term" value="F:L-isoleucine transmembrane transporter activity"/>
    <property type="evidence" value="ECO:0007669"/>
    <property type="project" value="TreeGrafter"/>
</dbReference>
<sequence>MKTLEMPLKGDVTLNLENLSVSFGGLMALNDVTMSLKPNVWNGLIGPNGAGKTTLLNVLSGFLVPTGGSIHLGDENMTGQSTQNWVERGILRGFQMPRLLEGETVFVNIMLGRHRFLSSGLGAQILRLPQYMADEKRDRDACMEIAERLLLGDVLEEPISNLTFGTRRLVEIARLLAAEPKIALFDEPAAGMDPDLRHELVSILAEIQSAGKITAVLVEHDVDLVRRLCPVSHVLDAGRLIAHGATDEVLGLQQVQQAYFGVDHD</sequence>
<dbReference type="AlphaFoldDB" id="A0A2V4MXT7"/>
<keyword evidence="1" id="KW-0813">Transport</keyword>
<dbReference type="InterPro" id="IPR003439">
    <property type="entry name" value="ABC_transporter-like_ATP-bd"/>
</dbReference>
<dbReference type="PANTHER" id="PTHR45772:SF7">
    <property type="entry name" value="AMINO ACID ABC TRANSPORTER ATP-BINDING PROTEIN"/>
    <property type="match status" value="1"/>
</dbReference>
<dbReference type="GO" id="GO:0016887">
    <property type="term" value="F:ATP hydrolysis activity"/>
    <property type="evidence" value="ECO:0007669"/>
    <property type="project" value="InterPro"/>
</dbReference>
<evidence type="ECO:0000313" key="6">
    <source>
        <dbReference type="Proteomes" id="UP000248012"/>
    </source>
</evidence>
<comment type="caution">
    <text evidence="5">The sequence shown here is derived from an EMBL/GenBank/DDBJ whole genome shotgun (WGS) entry which is preliminary data.</text>
</comment>
<dbReference type="GO" id="GO:0015808">
    <property type="term" value="P:L-alanine transport"/>
    <property type="evidence" value="ECO:0007669"/>
    <property type="project" value="TreeGrafter"/>
</dbReference>
<dbReference type="GO" id="GO:1903806">
    <property type="term" value="P:L-isoleucine import across plasma membrane"/>
    <property type="evidence" value="ECO:0007669"/>
    <property type="project" value="TreeGrafter"/>
</dbReference>
<keyword evidence="2" id="KW-0547">Nucleotide-binding</keyword>
<dbReference type="GO" id="GO:1903805">
    <property type="term" value="P:L-valine import across plasma membrane"/>
    <property type="evidence" value="ECO:0007669"/>
    <property type="project" value="TreeGrafter"/>
</dbReference>
<dbReference type="InterPro" id="IPR051120">
    <property type="entry name" value="ABC_AA/LPS_Transport"/>
</dbReference>
<dbReference type="GO" id="GO:0005524">
    <property type="term" value="F:ATP binding"/>
    <property type="evidence" value="ECO:0007669"/>
    <property type="project" value="UniProtKB-KW"/>
</dbReference>
<organism evidence="5 6">
    <name type="scientific">Litorivita pollutaquae</name>
    <dbReference type="NCBI Taxonomy" id="2200892"/>
    <lineage>
        <taxon>Bacteria</taxon>
        <taxon>Pseudomonadati</taxon>
        <taxon>Pseudomonadota</taxon>
        <taxon>Alphaproteobacteria</taxon>
        <taxon>Rhodobacterales</taxon>
        <taxon>Paracoccaceae</taxon>
        <taxon>Litorivita</taxon>
    </lineage>
</organism>
<dbReference type="PANTHER" id="PTHR45772">
    <property type="entry name" value="CONSERVED COMPONENT OF ABC TRANSPORTER FOR NATURAL AMINO ACIDS-RELATED"/>
    <property type="match status" value="1"/>
</dbReference>
<dbReference type="InterPro" id="IPR003593">
    <property type="entry name" value="AAA+_ATPase"/>
</dbReference>
<dbReference type="Proteomes" id="UP000248012">
    <property type="component" value="Unassembled WGS sequence"/>
</dbReference>
<dbReference type="PROSITE" id="PS50893">
    <property type="entry name" value="ABC_TRANSPORTER_2"/>
    <property type="match status" value="1"/>
</dbReference>
<protein>
    <submittedName>
        <fullName evidence="5">High-affinity branched-chain amino acid ABC transporter ATP-binding protein LivG</fullName>
    </submittedName>
</protein>
<keyword evidence="6" id="KW-1185">Reference proteome</keyword>
<accession>A0A2V4MXT7</accession>
<evidence type="ECO:0000256" key="3">
    <source>
        <dbReference type="ARBA" id="ARBA00022840"/>
    </source>
</evidence>
<feature type="domain" description="ABC transporter" evidence="4">
    <location>
        <begin position="14"/>
        <end position="262"/>
    </location>
</feature>
<dbReference type="GO" id="GO:0015192">
    <property type="term" value="F:L-phenylalanine transmembrane transporter activity"/>
    <property type="evidence" value="ECO:0007669"/>
    <property type="project" value="TreeGrafter"/>
</dbReference>
<dbReference type="GO" id="GO:0042941">
    <property type="term" value="P:D-alanine transmembrane transport"/>
    <property type="evidence" value="ECO:0007669"/>
    <property type="project" value="TreeGrafter"/>
</dbReference>
<dbReference type="SUPFAM" id="SSF52540">
    <property type="entry name" value="P-loop containing nucleoside triphosphate hydrolases"/>
    <property type="match status" value="1"/>
</dbReference>
<evidence type="ECO:0000256" key="2">
    <source>
        <dbReference type="ARBA" id="ARBA00022741"/>
    </source>
</evidence>
<evidence type="ECO:0000313" key="5">
    <source>
        <dbReference type="EMBL" id="PYC49118.1"/>
    </source>
</evidence>
<dbReference type="GO" id="GO:0005304">
    <property type="term" value="F:L-valine transmembrane transporter activity"/>
    <property type="evidence" value="ECO:0007669"/>
    <property type="project" value="TreeGrafter"/>
</dbReference>
<dbReference type="Gene3D" id="3.40.50.300">
    <property type="entry name" value="P-loop containing nucleotide triphosphate hydrolases"/>
    <property type="match status" value="1"/>
</dbReference>
<dbReference type="SMART" id="SM00382">
    <property type="entry name" value="AAA"/>
    <property type="match status" value="1"/>
</dbReference>
<name>A0A2V4MXT7_9RHOB</name>
<evidence type="ECO:0000256" key="1">
    <source>
        <dbReference type="ARBA" id="ARBA00022448"/>
    </source>
</evidence>
<dbReference type="InterPro" id="IPR027417">
    <property type="entry name" value="P-loop_NTPase"/>
</dbReference>
<proteinExistence type="predicted"/>